<keyword evidence="6" id="KW-1133">Transmembrane helix</keyword>
<protein>
    <submittedName>
        <fullName evidence="12">Uncharacterized protein</fullName>
    </submittedName>
</protein>
<evidence type="ECO:0000256" key="3">
    <source>
        <dbReference type="ARBA" id="ARBA00022737"/>
    </source>
</evidence>
<dbReference type="PANTHER" id="PTHR24025:SF23">
    <property type="entry name" value="NEURAL-CADHERIN"/>
    <property type="match status" value="1"/>
</dbReference>
<evidence type="ECO:0000256" key="6">
    <source>
        <dbReference type="ARBA" id="ARBA00022989"/>
    </source>
</evidence>
<comment type="caution">
    <text evidence="9">Lacks conserved residue(s) required for the propagation of feature annotation.</text>
</comment>
<dbReference type="Pfam" id="PF02210">
    <property type="entry name" value="Laminin_G_2"/>
    <property type="match status" value="1"/>
</dbReference>
<evidence type="ECO:0000256" key="4">
    <source>
        <dbReference type="ARBA" id="ARBA00022837"/>
    </source>
</evidence>
<organism evidence="12 13">
    <name type="scientific">Knipowitschia caucasica</name>
    <name type="common">Caucasian dwarf goby</name>
    <name type="synonym">Pomatoschistus caucasicus</name>
    <dbReference type="NCBI Taxonomy" id="637954"/>
    <lineage>
        <taxon>Eukaryota</taxon>
        <taxon>Metazoa</taxon>
        <taxon>Chordata</taxon>
        <taxon>Craniata</taxon>
        <taxon>Vertebrata</taxon>
        <taxon>Euteleostomi</taxon>
        <taxon>Actinopterygii</taxon>
        <taxon>Neopterygii</taxon>
        <taxon>Teleostei</taxon>
        <taxon>Neoteleostei</taxon>
        <taxon>Acanthomorphata</taxon>
        <taxon>Gobiaria</taxon>
        <taxon>Gobiiformes</taxon>
        <taxon>Gobioidei</taxon>
        <taxon>Gobiidae</taxon>
        <taxon>Gobiinae</taxon>
        <taxon>Knipowitschia</taxon>
    </lineage>
</organism>
<name>A0AAV2J4J1_KNICA</name>
<evidence type="ECO:0000259" key="11">
    <source>
        <dbReference type="PROSITE" id="PS50268"/>
    </source>
</evidence>
<dbReference type="PROSITE" id="PS50268">
    <property type="entry name" value="CADHERIN_2"/>
    <property type="match status" value="2"/>
</dbReference>
<accession>A0AAV2J4J1</accession>
<dbReference type="SMART" id="SM00112">
    <property type="entry name" value="CA"/>
    <property type="match status" value="4"/>
</dbReference>
<evidence type="ECO:0000313" key="13">
    <source>
        <dbReference type="Proteomes" id="UP001497482"/>
    </source>
</evidence>
<dbReference type="SUPFAM" id="SSF49313">
    <property type="entry name" value="Cadherin-like"/>
    <property type="match status" value="4"/>
</dbReference>
<dbReference type="GO" id="GO:0016020">
    <property type="term" value="C:membrane"/>
    <property type="evidence" value="ECO:0007669"/>
    <property type="project" value="UniProtKB-SubCell"/>
</dbReference>
<dbReference type="Gene3D" id="2.60.40.60">
    <property type="entry name" value="Cadherins"/>
    <property type="match status" value="4"/>
</dbReference>
<evidence type="ECO:0000256" key="2">
    <source>
        <dbReference type="ARBA" id="ARBA00022692"/>
    </source>
</evidence>
<keyword evidence="3" id="KW-0677">Repeat</keyword>
<evidence type="ECO:0000256" key="9">
    <source>
        <dbReference type="PROSITE-ProRule" id="PRU00122"/>
    </source>
</evidence>
<dbReference type="CDD" id="cd00110">
    <property type="entry name" value="LamG"/>
    <property type="match status" value="1"/>
</dbReference>
<dbReference type="Pfam" id="PF00028">
    <property type="entry name" value="Cadherin"/>
    <property type="match status" value="3"/>
</dbReference>
<keyword evidence="13" id="KW-1185">Reference proteome</keyword>
<dbReference type="PANTHER" id="PTHR24025">
    <property type="entry name" value="DESMOGLEIN FAMILY MEMBER"/>
    <property type="match status" value="1"/>
</dbReference>
<reference evidence="12 13" key="1">
    <citation type="submission" date="2024-04" db="EMBL/GenBank/DDBJ databases">
        <authorList>
            <person name="Waldvogel A.-M."/>
            <person name="Schoenle A."/>
        </authorList>
    </citation>
    <scope>NUCLEOTIDE SEQUENCE [LARGE SCALE GENOMIC DNA]</scope>
</reference>
<dbReference type="InterPro" id="IPR013320">
    <property type="entry name" value="ConA-like_dom_sf"/>
</dbReference>
<dbReference type="CDD" id="cd11304">
    <property type="entry name" value="Cadherin_repeat"/>
    <property type="match status" value="4"/>
</dbReference>
<dbReference type="Proteomes" id="UP001497482">
    <property type="component" value="Chromosome 10"/>
</dbReference>
<sequence>MHLSPVGTVVGQLEGPQSPTPITFSVLEDDGQNLFLLSPLSGEFLLSRGLDFETQSLFILTVGAQMRLDSVTSIRVYFNVLDVNDNPPLFSRDVVSLSLQENMWTGACFLTLNVSDKDAGDVIVMVQLDREITSNYAFILKALDLGNPSMESTATLNITVLDVNDCTPVFLPDVVTEHVTENENATQLSLEIRAQDDDIGLNSELTYFIQTDNKDLFSISPNGELHISNSLDREKESSYKVVITAVDSGMVVCVALANDADADMNAELRYSLYQPSTDAFSIDAHSGAVFISAPLTSTEEITLHVYVEDAGESPKFEMTTVTILFRNTSDFPVMHVDVVSPSLAEDEPVGSVVAMVTGFSSRVESVMFYLASGVSGVYCQEQSYGFGELSYLEFPPPDRSTNLISLEFATVQRNSLLVYCSGGEDHSDFLTVEIVNGTARMTYDLGSGPVRLQTHKQVADGHFHLLSVRRIGSIKEEMLWYTSVNRVSGYKAERVVGSMVADGQWHVLTMWTSRDKSMISVDAEVAVNISESLDLSPYNVESIVLGRGQAELQQTGQLCERFVRVNEIQ</sequence>
<dbReference type="GO" id="GO:0007156">
    <property type="term" value="P:homophilic cell adhesion via plasma membrane adhesion molecules"/>
    <property type="evidence" value="ECO:0007669"/>
    <property type="project" value="InterPro"/>
</dbReference>
<dbReference type="AlphaFoldDB" id="A0AAV2J4J1"/>
<dbReference type="SMART" id="SM00282">
    <property type="entry name" value="LamG"/>
    <property type="match status" value="1"/>
</dbReference>
<evidence type="ECO:0000256" key="8">
    <source>
        <dbReference type="PROSITE-ProRule" id="PRU00043"/>
    </source>
</evidence>
<dbReference type="PRINTS" id="PR00205">
    <property type="entry name" value="CADHERIN"/>
</dbReference>
<dbReference type="GO" id="GO:0005509">
    <property type="term" value="F:calcium ion binding"/>
    <property type="evidence" value="ECO:0007669"/>
    <property type="project" value="UniProtKB-UniRule"/>
</dbReference>
<proteinExistence type="predicted"/>
<dbReference type="InterPro" id="IPR002126">
    <property type="entry name" value="Cadherin-like_dom"/>
</dbReference>
<evidence type="ECO:0000256" key="7">
    <source>
        <dbReference type="ARBA" id="ARBA00023136"/>
    </source>
</evidence>
<dbReference type="InterPro" id="IPR050971">
    <property type="entry name" value="Cadherin-domain_protein"/>
</dbReference>
<keyword evidence="4 8" id="KW-0106">Calcium</keyword>
<keyword evidence="5" id="KW-0130">Cell adhesion</keyword>
<feature type="domain" description="Laminin G" evidence="10">
    <location>
        <begin position="381"/>
        <end position="569"/>
    </location>
</feature>
<evidence type="ECO:0000313" key="12">
    <source>
        <dbReference type="EMBL" id="CAL1571818.1"/>
    </source>
</evidence>
<dbReference type="Gene3D" id="2.60.120.200">
    <property type="match status" value="1"/>
</dbReference>
<gene>
    <name evidence="12" type="ORF">KC01_LOCUS3899</name>
</gene>
<dbReference type="InterPro" id="IPR015919">
    <property type="entry name" value="Cadherin-like_sf"/>
</dbReference>
<evidence type="ECO:0000259" key="10">
    <source>
        <dbReference type="PROSITE" id="PS50025"/>
    </source>
</evidence>
<evidence type="ECO:0000256" key="5">
    <source>
        <dbReference type="ARBA" id="ARBA00022889"/>
    </source>
</evidence>
<dbReference type="InterPro" id="IPR001791">
    <property type="entry name" value="Laminin_G"/>
</dbReference>
<dbReference type="EMBL" id="OZ035832">
    <property type="protein sequence ID" value="CAL1571818.1"/>
    <property type="molecule type" value="Genomic_DNA"/>
</dbReference>
<keyword evidence="2" id="KW-0812">Transmembrane</keyword>
<evidence type="ECO:0000256" key="1">
    <source>
        <dbReference type="ARBA" id="ARBA00004370"/>
    </source>
</evidence>
<dbReference type="PROSITE" id="PS50025">
    <property type="entry name" value="LAM_G_DOMAIN"/>
    <property type="match status" value="1"/>
</dbReference>
<keyword evidence="7" id="KW-0472">Membrane</keyword>
<dbReference type="GO" id="GO:0005911">
    <property type="term" value="C:cell-cell junction"/>
    <property type="evidence" value="ECO:0007669"/>
    <property type="project" value="TreeGrafter"/>
</dbReference>
<feature type="domain" description="Cadherin" evidence="11">
    <location>
        <begin position="171"/>
        <end position="316"/>
    </location>
</feature>
<feature type="domain" description="Cadherin" evidence="11">
    <location>
        <begin position="69"/>
        <end position="170"/>
    </location>
</feature>
<dbReference type="SUPFAM" id="SSF49899">
    <property type="entry name" value="Concanavalin A-like lectins/glucanases"/>
    <property type="match status" value="1"/>
</dbReference>
<comment type="subcellular location">
    <subcellularLocation>
        <location evidence="1">Membrane</location>
    </subcellularLocation>
</comment>